<protein>
    <recommendedName>
        <fullName evidence="4">DUF2188 domain-containing protein</fullName>
    </recommendedName>
</protein>
<name>A0ABD5V1Y8_9EURY</name>
<dbReference type="EMBL" id="JBHSXQ010000001">
    <property type="protein sequence ID" value="MFC6904308.1"/>
    <property type="molecule type" value="Genomic_DNA"/>
</dbReference>
<organism evidence="2 3">
    <name type="scientific">Halalkalicoccus tibetensis</name>
    <dbReference type="NCBI Taxonomy" id="175632"/>
    <lineage>
        <taxon>Archaea</taxon>
        <taxon>Methanobacteriati</taxon>
        <taxon>Methanobacteriota</taxon>
        <taxon>Stenosarchaea group</taxon>
        <taxon>Halobacteria</taxon>
        <taxon>Halobacteriales</taxon>
        <taxon>Halococcaceae</taxon>
        <taxon>Halalkalicoccus</taxon>
    </lineage>
</organism>
<feature type="region of interest" description="Disordered" evidence="1">
    <location>
        <begin position="37"/>
        <end position="58"/>
    </location>
</feature>
<reference evidence="2 3" key="1">
    <citation type="journal article" date="2019" name="Int. J. Syst. Evol. Microbiol.">
        <title>The Global Catalogue of Microorganisms (GCM) 10K type strain sequencing project: providing services to taxonomists for standard genome sequencing and annotation.</title>
        <authorList>
            <consortium name="The Broad Institute Genomics Platform"/>
            <consortium name="The Broad Institute Genome Sequencing Center for Infectious Disease"/>
            <person name="Wu L."/>
            <person name="Ma J."/>
        </authorList>
    </citation>
    <scope>NUCLEOTIDE SEQUENCE [LARGE SCALE GENOMIC DNA]</scope>
    <source>
        <strain evidence="2 3">CGMCC 1.3240</strain>
    </source>
</reference>
<accession>A0ABD5V1Y8</accession>
<dbReference type="RefSeq" id="WP_340602816.1">
    <property type="nucleotide sequence ID" value="NZ_JBBMXV010000001.1"/>
</dbReference>
<keyword evidence="3" id="KW-1185">Reference proteome</keyword>
<evidence type="ECO:0000256" key="1">
    <source>
        <dbReference type="SAM" id="MobiDB-lite"/>
    </source>
</evidence>
<gene>
    <name evidence="2" type="ORF">ACFQGH_03755</name>
</gene>
<evidence type="ECO:0000313" key="2">
    <source>
        <dbReference type="EMBL" id="MFC6904308.1"/>
    </source>
</evidence>
<sequence length="58" mass="6624">MVYTCTDCEWSVDDETMDDAGTDVIEHHVETGHTVENDRGWARGTPIQVDDSRRAERD</sequence>
<evidence type="ECO:0008006" key="4">
    <source>
        <dbReference type="Google" id="ProtNLM"/>
    </source>
</evidence>
<evidence type="ECO:0000313" key="3">
    <source>
        <dbReference type="Proteomes" id="UP001596312"/>
    </source>
</evidence>
<comment type="caution">
    <text evidence="2">The sequence shown here is derived from an EMBL/GenBank/DDBJ whole genome shotgun (WGS) entry which is preliminary data.</text>
</comment>
<dbReference type="Proteomes" id="UP001596312">
    <property type="component" value="Unassembled WGS sequence"/>
</dbReference>
<proteinExistence type="predicted"/>
<dbReference type="AlphaFoldDB" id="A0ABD5V1Y8"/>